<dbReference type="Pfam" id="PF20511">
    <property type="entry name" value="PMI_typeI_cat"/>
    <property type="match status" value="1"/>
</dbReference>
<dbReference type="InterPro" id="IPR046457">
    <property type="entry name" value="PMI_typeI_cat"/>
</dbReference>
<accession>A0A7X0NXW3</accession>
<dbReference type="PRINTS" id="PR00714">
    <property type="entry name" value="MAN6PISMRASE"/>
</dbReference>
<evidence type="ECO:0000313" key="12">
    <source>
        <dbReference type="Proteomes" id="UP000565579"/>
    </source>
</evidence>
<dbReference type="GO" id="GO:0005975">
    <property type="term" value="P:carbohydrate metabolic process"/>
    <property type="evidence" value="ECO:0007669"/>
    <property type="project" value="InterPro"/>
</dbReference>
<keyword evidence="4 8" id="KW-0479">Metal-binding</keyword>
<evidence type="ECO:0000256" key="6">
    <source>
        <dbReference type="ARBA" id="ARBA00023235"/>
    </source>
</evidence>
<dbReference type="GO" id="GO:0009298">
    <property type="term" value="P:GDP-mannose biosynthetic process"/>
    <property type="evidence" value="ECO:0007669"/>
    <property type="project" value="InterPro"/>
</dbReference>
<dbReference type="GO" id="GO:0005829">
    <property type="term" value="C:cytosol"/>
    <property type="evidence" value="ECO:0007669"/>
    <property type="project" value="TreeGrafter"/>
</dbReference>
<dbReference type="AlphaFoldDB" id="A0A7X0NXW3"/>
<dbReference type="InterPro" id="IPR001250">
    <property type="entry name" value="Man6P_Isoase-1"/>
</dbReference>
<dbReference type="EC" id="5.3.1.8" evidence="3"/>
<keyword evidence="6 11" id="KW-0413">Isomerase</keyword>
<dbReference type="Gene3D" id="1.10.441.10">
    <property type="entry name" value="Phosphomannose Isomerase, domain 2"/>
    <property type="match status" value="1"/>
</dbReference>
<dbReference type="PANTHER" id="PTHR10309">
    <property type="entry name" value="MANNOSE-6-PHOSPHATE ISOMERASE"/>
    <property type="match status" value="1"/>
</dbReference>
<organism evidence="11 12">
    <name type="scientific">Nonomuraea rubra</name>
    <dbReference type="NCBI Taxonomy" id="46180"/>
    <lineage>
        <taxon>Bacteria</taxon>
        <taxon>Bacillati</taxon>
        <taxon>Actinomycetota</taxon>
        <taxon>Actinomycetes</taxon>
        <taxon>Streptosporangiales</taxon>
        <taxon>Streptosporangiaceae</taxon>
        <taxon>Nonomuraea</taxon>
    </lineage>
</organism>
<dbReference type="PIRSF" id="PIRSF001480">
    <property type="entry name" value="Mannose-6-phosphate_isomerase"/>
    <property type="match status" value="1"/>
</dbReference>
<feature type="domain" description="Phosphomannose isomerase type I catalytic" evidence="10">
    <location>
        <begin position="23"/>
        <end position="164"/>
    </location>
</feature>
<evidence type="ECO:0000256" key="8">
    <source>
        <dbReference type="PIRSR" id="PIRSR001480-2"/>
    </source>
</evidence>
<proteinExistence type="inferred from homology"/>
<dbReference type="InterPro" id="IPR016305">
    <property type="entry name" value="Mannose-6-P_Isomerase"/>
</dbReference>
<evidence type="ECO:0000256" key="2">
    <source>
        <dbReference type="ARBA" id="ARBA00010772"/>
    </source>
</evidence>
<comment type="similarity">
    <text evidence="2">Belongs to the mannose-6-phosphate isomerase type 1 family.</text>
</comment>
<comment type="cofactor">
    <cofactor evidence="8">
        <name>Zn(2+)</name>
        <dbReference type="ChEBI" id="CHEBI:29105"/>
    </cofactor>
    <text evidence="8">Binds 1 zinc ion per subunit.</text>
</comment>
<evidence type="ECO:0000256" key="3">
    <source>
        <dbReference type="ARBA" id="ARBA00011956"/>
    </source>
</evidence>
<dbReference type="RefSeq" id="WP_312903844.1">
    <property type="nucleotide sequence ID" value="NZ_JACHMI010000001.1"/>
</dbReference>
<dbReference type="Proteomes" id="UP000565579">
    <property type="component" value="Unassembled WGS sequence"/>
</dbReference>
<comment type="caution">
    <text evidence="11">The sequence shown here is derived from an EMBL/GenBank/DDBJ whole genome shotgun (WGS) entry which is preliminary data.</text>
</comment>
<feature type="binding site" evidence="8">
    <location>
        <position position="149"/>
    </location>
    <ligand>
        <name>Zn(2+)</name>
        <dbReference type="ChEBI" id="CHEBI:29105"/>
    </ligand>
</feature>
<dbReference type="CDD" id="cd07011">
    <property type="entry name" value="cupin_PMI_type_I_N"/>
    <property type="match status" value="1"/>
</dbReference>
<gene>
    <name evidence="11" type="ORF">HD593_006425</name>
</gene>
<sequence>MTAPPPPLVTIGAGPASRGGALPLVTAIRPYAWGSPAAFPELFGTPATGEPQAELWAGAHPGAPSTVDGVPLGELIARDPAGMLGEPVVRAFGPVLPYLLKVLAVERPLSLQVHPTMAQARAGYAREQAAGPPVGDAARTYRDPFHKPEMVCALTGFHGLCGFRAPGDAAAVLEALGVAPGPDGERSDAAAQVRDWIAALRAVFQQMLDPGNPAVLAARAAIERALIDGPMAAGFDVYADLARACPGDPGVTAALLLNHVRLAPGQAVFLGAGVPHAYLGGVTVEIMANSDNVLRCGLTGKHVDVPELMRVVTFEPSPPHFVPAEPASPAASGRQIYRPPVEEFGLVHHALTGQEPHRLPGGVPQIVLCVEGEVAIEAARAVRLGAGQAAFVPASLTGARLTGRGTVYRAVPGLSLSPSPASPAPPASAPEGWRA</sequence>
<dbReference type="PANTHER" id="PTHR10309:SF0">
    <property type="entry name" value="MANNOSE-6-PHOSPHATE ISOMERASE"/>
    <property type="match status" value="1"/>
</dbReference>
<dbReference type="InterPro" id="IPR011051">
    <property type="entry name" value="RmlC_Cupin_sf"/>
</dbReference>
<evidence type="ECO:0000256" key="4">
    <source>
        <dbReference type="ARBA" id="ARBA00022723"/>
    </source>
</evidence>
<dbReference type="EMBL" id="JACHMI010000001">
    <property type="protein sequence ID" value="MBB6551630.1"/>
    <property type="molecule type" value="Genomic_DNA"/>
</dbReference>
<protein>
    <recommendedName>
        <fullName evidence="3">mannose-6-phosphate isomerase</fullName>
        <ecNumber evidence="3">5.3.1.8</ecNumber>
    </recommendedName>
</protein>
<feature type="active site" evidence="7">
    <location>
        <position position="295"/>
    </location>
</feature>
<evidence type="ECO:0000313" key="11">
    <source>
        <dbReference type="EMBL" id="MBB6551630.1"/>
    </source>
</evidence>
<feature type="binding site" evidence="8">
    <location>
        <position position="276"/>
    </location>
    <ligand>
        <name>Zn(2+)</name>
        <dbReference type="ChEBI" id="CHEBI:29105"/>
    </ligand>
</feature>
<dbReference type="SUPFAM" id="SSF51182">
    <property type="entry name" value="RmlC-like cupins"/>
    <property type="match status" value="1"/>
</dbReference>
<dbReference type="GO" id="GO:0008270">
    <property type="term" value="F:zinc ion binding"/>
    <property type="evidence" value="ECO:0007669"/>
    <property type="project" value="InterPro"/>
</dbReference>
<evidence type="ECO:0000256" key="9">
    <source>
        <dbReference type="SAM" id="MobiDB-lite"/>
    </source>
</evidence>
<comment type="catalytic activity">
    <reaction evidence="1">
        <text>D-mannose 6-phosphate = D-fructose 6-phosphate</text>
        <dbReference type="Rhea" id="RHEA:12356"/>
        <dbReference type="ChEBI" id="CHEBI:58735"/>
        <dbReference type="ChEBI" id="CHEBI:61527"/>
        <dbReference type="EC" id="5.3.1.8"/>
    </reaction>
</comment>
<keyword evidence="5 8" id="KW-0862">Zinc</keyword>
<dbReference type="GO" id="GO:0004476">
    <property type="term" value="F:mannose-6-phosphate isomerase activity"/>
    <property type="evidence" value="ECO:0007669"/>
    <property type="project" value="UniProtKB-EC"/>
</dbReference>
<keyword evidence="12" id="KW-1185">Reference proteome</keyword>
<evidence type="ECO:0000259" key="10">
    <source>
        <dbReference type="Pfam" id="PF20511"/>
    </source>
</evidence>
<dbReference type="InterPro" id="IPR014710">
    <property type="entry name" value="RmlC-like_jellyroll"/>
</dbReference>
<dbReference type="NCBIfam" id="TIGR00218">
    <property type="entry name" value="manA"/>
    <property type="match status" value="1"/>
</dbReference>
<evidence type="ECO:0000256" key="1">
    <source>
        <dbReference type="ARBA" id="ARBA00000757"/>
    </source>
</evidence>
<feature type="binding site" evidence="8">
    <location>
        <position position="112"/>
    </location>
    <ligand>
        <name>Zn(2+)</name>
        <dbReference type="ChEBI" id="CHEBI:29105"/>
    </ligand>
</feature>
<feature type="binding site" evidence="8">
    <location>
        <position position="114"/>
    </location>
    <ligand>
        <name>Zn(2+)</name>
        <dbReference type="ChEBI" id="CHEBI:29105"/>
    </ligand>
</feature>
<evidence type="ECO:0000256" key="7">
    <source>
        <dbReference type="PIRSR" id="PIRSR001480-1"/>
    </source>
</evidence>
<evidence type="ECO:0000256" key="5">
    <source>
        <dbReference type="ARBA" id="ARBA00022833"/>
    </source>
</evidence>
<name>A0A7X0NXW3_9ACTN</name>
<reference evidence="11 12" key="1">
    <citation type="submission" date="2020-08" db="EMBL/GenBank/DDBJ databases">
        <title>Sequencing the genomes of 1000 actinobacteria strains.</title>
        <authorList>
            <person name="Klenk H.-P."/>
        </authorList>
    </citation>
    <scope>NUCLEOTIDE SEQUENCE [LARGE SCALE GENOMIC DNA]</scope>
    <source>
        <strain evidence="11 12">DSM 43768</strain>
    </source>
</reference>
<feature type="region of interest" description="Disordered" evidence="9">
    <location>
        <begin position="413"/>
        <end position="435"/>
    </location>
</feature>
<dbReference type="Gene3D" id="2.60.120.10">
    <property type="entry name" value="Jelly Rolls"/>
    <property type="match status" value="2"/>
</dbReference>